<name>A0A4R8VE17_9MICO</name>
<dbReference type="EMBL" id="SOFI01000003">
    <property type="protein sequence ID" value="TFB80736.1"/>
    <property type="molecule type" value="Genomic_DNA"/>
</dbReference>
<evidence type="ECO:0000313" key="1">
    <source>
        <dbReference type="EMBL" id="TFB80736.1"/>
    </source>
</evidence>
<dbReference type="OrthoDB" id="5149460at2"/>
<comment type="caution">
    <text evidence="1">The sequence shown here is derived from an EMBL/GenBank/DDBJ whole genome shotgun (WGS) entry which is preliminary data.</text>
</comment>
<sequence>MLLLAVSAAEEHAAPLSMPNWAFALTAFIIFLIVGLAAWSFRDVANRHAHRVPASDAHHGAEEHSEH</sequence>
<protein>
    <submittedName>
        <fullName evidence="1">Uncharacterized protein</fullName>
    </submittedName>
</protein>
<proteinExistence type="predicted"/>
<reference evidence="1 2" key="1">
    <citation type="submission" date="2019-03" db="EMBL/GenBank/DDBJ databases">
        <title>Genomics of glacier-inhabiting Cryobacterium strains.</title>
        <authorList>
            <person name="Liu Q."/>
            <person name="Xin Y.-H."/>
        </authorList>
    </citation>
    <scope>NUCLEOTIDE SEQUENCE [LARGE SCALE GENOMIC DNA]</scope>
    <source>
        <strain evidence="1 2">CGMCC 1.10440</strain>
    </source>
</reference>
<organism evidence="1 2">
    <name type="scientific">Terrimesophilobacter mesophilus</name>
    <dbReference type="NCBI Taxonomy" id="433647"/>
    <lineage>
        <taxon>Bacteria</taxon>
        <taxon>Bacillati</taxon>
        <taxon>Actinomycetota</taxon>
        <taxon>Actinomycetes</taxon>
        <taxon>Micrococcales</taxon>
        <taxon>Microbacteriaceae</taxon>
        <taxon>Terrimesophilobacter</taxon>
    </lineage>
</organism>
<dbReference type="AlphaFoldDB" id="A0A4R8VE17"/>
<accession>A0A4R8VE17</accession>
<dbReference type="Proteomes" id="UP000298488">
    <property type="component" value="Unassembled WGS sequence"/>
</dbReference>
<keyword evidence="2" id="KW-1185">Reference proteome</keyword>
<dbReference type="RefSeq" id="WP_104096595.1">
    <property type="nucleotide sequence ID" value="NZ_JACHBP010000001.1"/>
</dbReference>
<gene>
    <name evidence="1" type="ORF">E3N84_03215</name>
</gene>
<evidence type="ECO:0000313" key="2">
    <source>
        <dbReference type="Proteomes" id="UP000298488"/>
    </source>
</evidence>